<evidence type="ECO:0000313" key="4">
    <source>
        <dbReference type="Proteomes" id="UP000279860"/>
    </source>
</evidence>
<keyword evidence="1" id="KW-0378">Hydrolase</keyword>
<dbReference type="RefSeq" id="WP_124752266.1">
    <property type="nucleotide sequence ID" value="NZ_RQYN01000029.1"/>
</dbReference>
<evidence type="ECO:0000313" key="3">
    <source>
        <dbReference type="Proteomes" id="UP000278609"/>
    </source>
</evidence>
<dbReference type="InterPro" id="IPR036866">
    <property type="entry name" value="RibonucZ/Hydroxyglut_hydro"/>
</dbReference>
<protein>
    <submittedName>
        <fullName evidence="1">MBL fold metallo-hydrolase</fullName>
    </submittedName>
</protein>
<dbReference type="Gene3D" id="3.60.15.10">
    <property type="entry name" value="Ribonuclease Z/Hydroxyacylglutathione hydrolase-like"/>
    <property type="match status" value="1"/>
</dbReference>
<evidence type="ECO:0000313" key="1">
    <source>
        <dbReference type="EMBL" id="RRD59197.1"/>
    </source>
</evidence>
<evidence type="ECO:0000313" key="2">
    <source>
        <dbReference type="EMBL" id="RRD74196.1"/>
    </source>
</evidence>
<proteinExistence type="predicted"/>
<organism evidence="1 3">
    <name type="scientific">Tannerella forsythia</name>
    <name type="common">Bacteroides forsythus</name>
    <dbReference type="NCBI Taxonomy" id="28112"/>
    <lineage>
        <taxon>Bacteria</taxon>
        <taxon>Pseudomonadati</taxon>
        <taxon>Bacteroidota</taxon>
        <taxon>Bacteroidia</taxon>
        <taxon>Bacteroidales</taxon>
        <taxon>Tannerellaceae</taxon>
        <taxon>Tannerella</taxon>
    </lineage>
</organism>
<gene>
    <name evidence="1" type="ORF">EII40_10910</name>
    <name evidence="2" type="ORF">EII41_08285</name>
</gene>
<dbReference type="SUPFAM" id="SSF56281">
    <property type="entry name" value="Metallo-hydrolase/oxidoreductase"/>
    <property type="match status" value="1"/>
</dbReference>
<reference evidence="3 4" key="1">
    <citation type="submission" date="2018-11" db="EMBL/GenBank/DDBJ databases">
        <title>Genomes From Bacteria Associated with the Canine Oral Cavity: a Test Case for Automated Genome-Based Taxonomic Assignment.</title>
        <authorList>
            <person name="Coil D.A."/>
            <person name="Jospin G."/>
            <person name="Darling A.E."/>
            <person name="Wallis C."/>
            <person name="Davis I.J."/>
            <person name="Harris S."/>
            <person name="Eisen J.A."/>
            <person name="Holcombe L.J."/>
            <person name="O'Flynn C."/>
        </authorList>
    </citation>
    <scope>NUCLEOTIDE SEQUENCE [LARGE SCALE GENOMIC DNA]</scope>
    <source>
        <strain evidence="2 4">OH1426_COT-023</strain>
        <strain evidence="1 3">OH2617_COT-023</strain>
    </source>
</reference>
<dbReference type="EMBL" id="RQYS01000051">
    <property type="protein sequence ID" value="RRD59197.1"/>
    <property type="molecule type" value="Genomic_DNA"/>
</dbReference>
<dbReference type="PANTHER" id="PTHR42967">
    <property type="entry name" value="METAL DEPENDENT HYDROLASE"/>
    <property type="match status" value="1"/>
</dbReference>
<dbReference type="AlphaFoldDB" id="A0A3P1XMT5"/>
<dbReference type="GO" id="GO:0016787">
    <property type="term" value="F:hydrolase activity"/>
    <property type="evidence" value="ECO:0007669"/>
    <property type="project" value="UniProtKB-KW"/>
</dbReference>
<dbReference type="Proteomes" id="UP000279860">
    <property type="component" value="Unassembled WGS sequence"/>
</dbReference>
<accession>A0A3P1XMT5</accession>
<sequence>MKLTYIFHSGYLVQAERSILIIDYWKDSENKAVERALSDFSGRVYVLCTHWHPDHFNPEILTWKEKYPDIRYVFSKDILKKKLASADDASFLIKGEAWEDELVRVRAFGSTDVGVSFLIETEGKMIFHAGDLNNWHWDEESTEEEAMASERLYLRELKTLTNVTKHLDLAMFPVDARLGTNYMRGAEQFVDAIRTDWFAPMHFGESYETANAFRSYAEKAGCHFAGWTRTGESITF</sequence>
<dbReference type="Proteomes" id="UP000278609">
    <property type="component" value="Unassembled WGS sequence"/>
</dbReference>
<name>A0A3P1XMT5_TANFO</name>
<dbReference type="OrthoDB" id="36975at2"/>
<dbReference type="PANTHER" id="PTHR42967:SF1">
    <property type="entry name" value="MBL FOLD METALLO-HYDROLASE"/>
    <property type="match status" value="1"/>
</dbReference>
<dbReference type="EMBL" id="RQYN01000029">
    <property type="protein sequence ID" value="RRD74196.1"/>
    <property type="molecule type" value="Genomic_DNA"/>
</dbReference>
<comment type="caution">
    <text evidence="1">The sequence shown here is derived from an EMBL/GenBank/DDBJ whole genome shotgun (WGS) entry which is preliminary data.</text>
</comment>